<comment type="caution">
    <text evidence="1">The sequence shown here is derived from an EMBL/GenBank/DDBJ whole genome shotgun (WGS) entry which is preliminary data.</text>
</comment>
<dbReference type="RefSeq" id="WP_169522640.1">
    <property type="nucleotide sequence ID" value="NZ_JAAMPT010000193.1"/>
</dbReference>
<dbReference type="Proteomes" id="UP000767947">
    <property type="component" value="Unassembled WGS sequence"/>
</dbReference>
<evidence type="ECO:0008006" key="3">
    <source>
        <dbReference type="Google" id="ProtNLM"/>
    </source>
</evidence>
<evidence type="ECO:0000313" key="2">
    <source>
        <dbReference type="Proteomes" id="UP000767947"/>
    </source>
</evidence>
<proteinExistence type="predicted"/>
<protein>
    <recommendedName>
        <fullName evidence="3">DUF4263 domain-containing protein</fullName>
    </recommendedName>
</protein>
<accession>A0ABX1QSS9</accession>
<sequence>MSDKLVNLIREEDYLLQVFSKTKNAVYTNLTKEIVKFVSNIFRVIEPSHTDGKVVIVYNIADENILGIEGIKFYDDSILNHHFSSLTFQLFQTEGNLPKLYQNLDDAMITDILSKNNTIAYYYNNSEEHIYVDGEPIKIVNKYSSPSIFALQYHFLNEALHIYKNDRIKKISCEHFKKCWGEPKYIYFINKPEDSIQLSISEYLKNTLRGVDVVREYNVNASKPVDIRVFWREANRAALIEVKLMGRSFKTNGTDINTYEYDNRRANEGMVQIKEYIDKVDQDSPNVINKGYLVVVDGRRNSIDPKVASISVANGMHFANKDLEIDVANRFYLTHKNVQEPIRMFAEPICD</sequence>
<name>A0ABX1QSS9_9FLAO</name>
<evidence type="ECO:0000313" key="1">
    <source>
        <dbReference type="EMBL" id="NMH24090.1"/>
    </source>
</evidence>
<gene>
    <name evidence="1" type="ORF">G6042_02265</name>
</gene>
<reference evidence="1 2" key="1">
    <citation type="submission" date="2020-02" db="EMBL/GenBank/DDBJ databases">
        <title>Flavobacterium sp. genome.</title>
        <authorList>
            <person name="Jung H.S."/>
            <person name="Baek J.H."/>
            <person name="Jeon C.O."/>
        </authorList>
    </citation>
    <scope>NUCLEOTIDE SEQUENCE [LARGE SCALE GENOMIC DNA]</scope>
    <source>
        <strain evidence="1 2">SE-s27</strain>
    </source>
</reference>
<dbReference type="EMBL" id="JAAMPT010000193">
    <property type="protein sequence ID" value="NMH24090.1"/>
    <property type="molecule type" value="Genomic_DNA"/>
</dbReference>
<organism evidence="1 2">
    <name type="scientific">Flavobacterium solisilvae</name>
    <dbReference type="NCBI Taxonomy" id="1852019"/>
    <lineage>
        <taxon>Bacteria</taxon>
        <taxon>Pseudomonadati</taxon>
        <taxon>Bacteroidota</taxon>
        <taxon>Flavobacteriia</taxon>
        <taxon>Flavobacteriales</taxon>
        <taxon>Flavobacteriaceae</taxon>
        <taxon>Flavobacterium</taxon>
    </lineage>
</organism>
<keyword evidence="2" id="KW-1185">Reference proteome</keyword>